<gene>
    <name evidence="1" type="ORF">SAMN04488505_105279</name>
</gene>
<evidence type="ECO:0000313" key="2">
    <source>
        <dbReference type="Proteomes" id="UP000198984"/>
    </source>
</evidence>
<keyword evidence="2" id="KW-1185">Reference proteome</keyword>
<protein>
    <recommendedName>
        <fullName evidence="3">Peptidase M4</fullName>
    </recommendedName>
</protein>
<dbReference type="EMBL" id="FOBB01000005">
    <property type="protein sequence ID" value="SEM64409.1"/>
    <property type="molecule type" value="Genomic_DNA"/>
</dbReference>
<dbReference type="RefSeq" id="WP_089916742.1">
    <property type="nucleotide sequence ID" value="NZ_FOBB01000005.1"/>
</dbReference>
<evidence type="ECO:0008006" key="3">
    <source>
        <dbReference type="Google" id="ProtNLM"/>
    </source>
</evidence>
<name>A0A1H8A3N7_9BACT</name>
<accession>A0A1H8A3N7</accession>
<dbReference type="OrthoDB" id="178184at2"/>
<organism evidence="1 2">
    <name type="scientific">Chitinophaga rupis</name>
    <dbReference type="NCBI Taxonomy" id="573321"/>
    <lineage>
        <taxon>Bacteria</taxon>
        <taxon>Pseudomonadati</taxon>
        <taxon>Bacteroidota</taxon>
        <taxon>Chitinophagia</taxon>
        <taxon>Chitinophagales</taxon>
        <taxon>Chitinophagaceae</taxon>
        <taxon>Chitinophaga</taxon>
    </lineage>
</organism>
<dbReference type="SUPFAM" id="SSF55486">
    <property type="entry name" value="Metalloproteases ('zincins'), catalytic domain"/>
    <property type="match status" value="1"/>
</dbReference>
<sequence>MSPITPKSYIGKKPPFRKLRGYAFDPSLSLKLDTVAINNIVYKVAWETLEPGPIGEYVEVIDFDPTVGKFYRAVDLDDDYILAQDGLDPSESDPQFHQQMVYAVAMTTIKNFERALGRKILWESRRGLNVAVEDEYVQRLRIYPHAMREANAYYSPVKKSLLFGYFASTPADETLHMPNSVVFTALSHDIIAHEITHAILDGVHNYYNEATNPDVLAFHEAFADIVALFQHFSFPDVLKHQICKTRGDLGAQNLLGQLAQEFGTAVGDYGSLRDAIGEVDEETKQWKPKEPNPEDYRTEMEPHARGSILVAAVFEAFLSIYKSRIADLLRIASNGTGILRQGDIPPDLVDRLANEAAKAAGHVLTMCIRAIDYCPPIDITFGDYLRAIITADMDIVADDNRDYRLAFIDAFRRRGIYPDGIKTLSVESLRFPLQDIGYMADKHGTMMKKYDEKNDHSLNETTKELLAIVNGFLRDYGDEIKYVNDRRKIYYKTREYITGLYEEGRPHIPGLHRRLNEKFAESADFARLTGLAFVDNFADLGLRQSSQYQGASFQILKLRLVTRVGPNGTQINNVIFSLTQRSGVIFKDGEITGYFRPNANALANTTESGDPIPEGGFEFRGGCTLIFDLDTQELKYAISKPIIDLHSLDAGQTPKLNMKRIRAQYMYQNGEADFAINDYFQFFGNGFHHMTEPFAFLHQH</sequence>
<dbReference type="Proteomes" id="UP000198984">
    <property type="component" value="Unassembled WGS sequence"/>
</dbReference>
<dbReference type="CDD" id="cd09598">
    <property type="entry name" value="M4_like"/>
    <property type="match status" value="1"/>
</dbReference>
<reference evidence="1 2" key="1">
    <citation type="submission" date="2016-10" db="EMBL/GenBank/DDBJ databases">
        <authorList>
            <person name="de Groot N.N."/>
        </authorList>
    </citation>
    <scope>NUCLEOTIDE SEQUENCE [LARGE SCALE GENOMIC DNA]</scope>
    <source>
        <strain evidence="1 2">DSM 21039</strain>
    </source>
</reference>
<dbReference type="AlphaFoldDB" id="A0A1H8A3N7"/>
<evidence type="ECO:0000313" key="1">
    <source>
        <dbReference type="EMBL" id="SEM64409.1"/>
    </source>
</evidence>
<dbReference type="STRING" id="573321.SAMN04488505_105279"/>
<proteinExistence type="predicted"/>